<dbReference type="InterPro" id="IPR050109">
    <property type="entry name" value="HTH-type_TetR-like_transc_reg"/>
</dbReference>
<dbReference type="Pfam" id="PF00440">
    <property type="entry name" value="TetR_N"/>
    <property type="match status" value="1"/>
</dbReference>
<name>A0A5R9G497_9BACL</name>
<dbReference type="InterPro" id="IPR001647">
    <property type="entry name" value="HTH_TetR"/>
</dbReference>
<dbReference type="PANTHER" id="PTHR30055:SF234">
    <property type="entry name" value="HTH-TYPE TRANSCRIPTIONAL REGULATOR BETI"/>
    <property type="match status" value="1"/>
</dbReference>
<dbReference type="PROSITE" id="PS50977">
    <property type="entry name" value="HTH_TETR_2"/>
    <property type="match status" value="1"/>
</dbReference>
<evidence type="ECO:0000256" key="4">
    <source>
        <dbReference type="PROSITE-ProRule" id="PRU00335"/>
    </source>
</evidence>
<dbReference type="Gene3D" id="1.10.357.10">
    <property type="entry name" value="Tetracycline Repressor, domain 2"/>
    <property type="match status" value="1"/>
</dbReference>
<dbReference type="OrthoDB" id="9789566at2"/>
<evidence type="ECO:0000259" key="5">
    <source>
        <dbReference type="PROSITE" id="PS50977"/>
    </source>
</evidence>
<protein>
    <submittedName>
        <fullName evidence="6">TetR/AcrR family transcriptional regulator</fullName>
    </submittedName>
</protein>
<gene>
    <name evidence="6" type="ORF">FE782_26345</name>
</gene>
<organism evidence="6 7">
    <name type="scientific">Paenibacillus antri</name>
    <dbReference type="NCBI Taxonomy" id="2582848"/>
    <lineage>
        <taxon>Bacteria</taxon>
        <taxon>Bacillati</taxon>
        <taxon>Bacillota</taxon>
        <taxon>Bacilli</taxon>
        <taxon>Bacillales</taxon>
        <taxon>Paenibacillaceae</taxon>
        <taxon>Paenibacillus</taxon>
    </lineage>
</organism>
<evidence type="ECO:0000313" key="6">
    <source>
        <dbReference type="EMBL" id="TLS49156.1"/>
    </source>
</evidence>
<dbReference type="InterPro" id="IPR041474">
    <property type="entry name" value="NicS_C"/>
</dbReference>
<dbReference type="PROSITE" id="PS01081">
    <property type="entry name" value="HTH_TETR_1"/>
    <property type="match status" value="1"/>
</dbReference>
<accession>A0A5R9G497</accession>
<dbReference type="PANTHER" id="PTHR30055">
    <property type="entry name" value="HTH-TYPE TRANSCRIPTIONAL REGULATOR RUTR"/>
    <property type="match status" value="1"/>
</dbReference>
<feature type="DNA-binding region" description="H-T-H motif" evidence="4">
    <location>
        <begin position="30"/>
        <end position="49"/>
    </location>
</feature>
<dbReference type="AlphaFoldDB" id="A0A5R9G497"/>
<reference evidence="6 7" key="1">
    <citation type="submission" date="2019-05" db="EMBL/GenBank/DDBJ databases">
        <authorList>
            <person name="Narsing Rao M.P."/>
            <person name="Li W.J."/>
        </authorList>
    </citation>
    <scope>NUCLEOTIDE SEQUENCE [LARGE SCALE GENOMIC DNA]</scope>
    <source>
        <strain evidence="6 7">SYSU_K30003</strain>
    </source>
</reference>
<dbReference type="SUPFAM" id="SSF46689">
    <property type="entry name" value="Homeodomain-like"/>
    <property type="match status" value="1"/>
</dbReference>
<evidence type="ECO:0000256" key="3">
    <source>
        <dbReference type="ARBA" id="ARBA00023163"/>
    </source>
</evidence>
<dbReference type="InterPro" id="IPR009057">
    <property type="entry name" value="Homeodomain-like_sf"/>
</dbReference>
<dbReference type="InterPro" id="IPR023772">
    <property type="entry name" value="DNA-bd_HTH_TetR-type_CS"/>
</dbReference>
<dbReference type="Proteomes" id="UP000309676">
    <property type="component" value="Unassembled WGS sequence"/>
</dbReference>
<dbReference type="EMBL" id="VCIW01000023">
    <property type="protein sequence ID" value="TLS49156.1"/>
    <property type="molecule type" value="Genomic_DNA"/>
</dbReference>
<keyword evidence="1" id="KW-0805">Transcription regulation</keyword>
<feature type="domain" description="HTH tetR-type" evidence="5">
    <location>
        <begin position="7"/>
        <end position="67"/>
    </location>
</feature>
<evidence type="ECO:0000313" key="7">
    <source>
        <dbReference type="Proteomes" id="UP000309676"/>
    </source>
</evidence>
<proteinExistence type="predicted"/>
<keyword evidence="2 4" id="KW-0238">DNA-binding</keyword>
<comment type="caution">
    <text evidence="6">The sequence shown here is derived from an EMBL/GenBank/DDBJ whole genome shotgun (WGS) entry which is preliminary data.</text>
</comment>
<sequence>MTAANEPDVRTKILLAAKTLFAKQGFEGTTVRQVCDAAGANVALVSYHFGGKDNLFKALFDEFFPAEEAMEPFREAFERPARGVATLIEQVMLYVFRDPDLSTIMEQEIMMRSPRISIIQARAFPIWSALRDMLQRGREEGVFRFRCLDTTLLMVLGSMMFHKRAYYFQPLFLEGPQRSEDVIADTIRYVYGALGAVAPGEGGAPT</sequence>
<keyword evidence="3" id="KW-0804">Transcription</keyword>
<evidence type="ECO:0000256" key="2">
    <source>
        <dbReference type="ARBA" id="ARBA00023125"/>
    </source>
</evidence>
<dbReference type="GO" id="GO:0003700">
    <property type="term" value="F:DNA-binding transcription factor activity"/>
    <property type="evidence" value="ECO:0007669"/>
    <property type="project" value="TreeGrafter"/>
</dbReference>
<dbReference type="PRINTS" id="PR00455">
    <property type="entry name" value="HTHTETR"/>
</dbReference>
<dbReference type="GO" id="GO:0000976">
    <property type="term" value="F:transcription cis-regulatory region binding"/>
    <property type="evidence" value="ECO:0007669"/>
    <property type="project" value="TreeGrafter"/>
</dbReference>
<dbReference type="InterPro" id="IPR036271">
    <property type="entry name" value="Tet_transcr_reg_TetR-rel_C_sf"/>
</dbReference>
<dbReference type="Gene3D" id="1.10.10.60">
    <property type="entry name" value="Homeodomain-like"/>
    <property type="match status" value="1"/>
</dbReference>
<dbReference type="Pfam" id="PF17938">
    <property type="entry name" value="TetR_C_29"/>
    <property type="match status" value="1"/>
</dbReference>
<evidence type="ECO:0000256" key="1">
    <source>
        <dbReference type="ARBA" id="ARBA00023015"/>
    </source>
</evidence>
<keyword evidence="7" id="KW-1185">Reference proteome</keyword>
<dbReference type="RefSeq" id="WP_138197354.1">
    <property type="nucleotide sequence ID" value="NZ_VCIW01000023.1"/>
</dbReference>
<dbReference type="SUPFAM" id="SSF48498">
    <property type="entry name" value="Tetracyclin repressor-like, C-terminal domain"/>
    <property type="match status" value="1"/>
</dbReference>